<dbReference type="Pfam" id="PF00616">
    <property type="entry name" value="RasGAP"/>
    <property type="match status" value="2"/>
</dbReference>
<dbReference type="GO" id="GO:0005096">
    <property type="term" value="F:GTPase activator activity"/>
    <property type="evidence" value="ECO:0007669"/>
    <property type="project" value="UniProtKB-KW"/>
</dbReference>
<dbReference type="OrthoDB" id="28245at2759"/>
<dbReference type="EMBL" id="KV429052">
    <property type="protein sequence ID" value="KZT70339.1"/>
    <property type="molecule type" value="Genomic_DNA"/>
</dbReference>
<reference evidence="5 6" key="1">
    <citation type="journal article" date="2016" name="Mol. Biol. Evol.">
        <title>Comparative Genomics of Early-Diverging Mushroom-Forming Fungi Provides Insights into the Origins of Lignocellulose Decay Capabilities.</title>
        <authorList>
            <person name="Nagy L.G."/>
            <person name="Riley R."/>
            <person name="Tritt A."/>
            <person name="Adam C."/>
            <person name="Daum C."/>
            <person name="Floudas D."/>
            <person name="Sun H."/>
            <person name="Yadav J.S."/>
            <person name="Pangilinan J."/>
            <person name="Larsson K.H."/>
            <person name="Matsuura K."/>
            <person name="Barry K."/>
            <person name="Labutti K."/>
            <person name="Kuo R."/>
            <person name="Ohm R.A."/>
            <person name="Bhattacharya S.S."/>
            <person name="Shirouzu T."/>
            <person name="Yoshinaga Y."/>
            <person name="Martin F.M."/>
            <person name="Grigoriev I.V."/>
            <person name="Hibbett D.S."/>
        </authorList>
    </citation>
    <scope>NUCLEOTIDE SEQUENCE [LARGE SCALE GENOMIC DNA]</scope>
    <source>
        <strain evidence="5 6">L-15889</strain>
    </source>
</reference>
<evidence type="ECO:0000313" key="6">
    <source>
        <dbReference type="Proteomes" id="UP000076727"/>
    </source>
</evidence>
<gene>
    <name evidence="5" type="ORF">DAEQUDRAFT_750455</name>
</gene>
<feature type="domain" description="Ras-GAP" evidence="4">
    <location>
        <begin position="1340"/>
        <end position="1532"/>
    </location>
</feature>
<dbReference type="SUPFAM" id="SSF48371">
    <property type="entry name" value="ARM repeat"/>
    <property type="match status" value="1"/>
</dbReference>
<dbReference type="Proteomes" id="UP000076727">
    <property type="component" value="Unassembled WGS sequence"/>
</dbReference>
<dbReference type="SMART" id="SM00323">
    <property type="entry name" value="RasGAP"/>
    <property type="match status" value="1"/>
</dbReference>
<dbReference type="Gene3D" id="1.10.506.10">
    <property type="entry name" value="GTPase Activation - p120gap, domain 1"/>
    <property type="match status" value="2"/>
</dbReference>
<feature type="region of interest" description="Disordered" evidence="3">
    <location>
        <begin position="1"/>
        <end position="52"/>
    </location>
</feature>
<evidence type="ECO:0000313" key="5">
    <source>
        <dbReference type="EMBL" id="KZT70339.1"/>
    </source>
</evidence>
<dbReference type="InterPro" id="IPR039360">
    <property type="entry name" value="Ras_GTPase"/>
</dbReference>
<dbReference type="Gene3D" id="3.40.525.10">
    <property type="entry name" value="CRAL-TRIO lipid binding domain"/>
    <property type="match status" value="1"/>
</dbReference>
<accession>A0A165R5K8</accession>
<protein>
    <recommendedName>
        <fullName evidence="4">Ras-GAP domain-containing protein</fullName>
    </recommendedName>
</protein>
<dbReference type="InterPro" id="IPR016024">
    <property type="entry name" value="ARM-type_fold"/>
</dbReference>
<dbReference type="PROSITE" id="PS50018">
    <property type="entry name" value="RAS_GTPASE_ACTIV_2"/>
    <property type="match status" value="1"/>
</dbReference>
<organism evidence="5 6">
    <name type="scientific">Daedalea quercina L-15889</name>
    <dbReference type="NCBI Taxonomy" id="1314783"/>
    <lineage>
        <taxon>Eukaryota</taxon>
        <taxon>Fungi</taxon>
        <taxon>Dikarya</taxon>
        <taxon>Basidiomycota</taxon>
        <taxon>Agaricomycotina</taxon>
        <taxon>Agaricomycetes</taxon>
        <taxon>Polyporales</taxon>
        <taxon>Fomitopsis</taxon>
    </lineage>
</organism>
<dbReference type="InterPro" id="IPR023152">
    <property type="entry name" value="RasGAP_CS"/>
</dbReference>
<dbReference type="PANTHER" id="PTHR10194:SF142">
    <property type="entry name" value="NEUROFIBROMIN"/>
    <property type="match status" value="1"/>
</dbReference>
<name>A0A165R5K8_9APHY</name>
<dbReference type="InterPro" id="IPR036865">
    <property type="entry name" value="CRAL-TRIO_dom_sf"/>
</dbReference>
<dbReference type="Pfam" id="PF13716">
    <property type="entry name" value="CRAL_TRIO_2"/>
    <property type="match status" value="1"/>
</dbReference>
<dbReference type="Gene3D" id="2.30.29.30">
    <property type="entry name" value="Pleckstrin-homology domain (PH domain)/Phosphotyrosine-binding domain (PTB)"/>
    <property type="match status" value="1"/>
</dbReference>
<proteinExistence type="predicted"/>
<dbReference type="InterPro" id="IPR001936">
    <property type="entry name" value="RasGAP_dom"/>
</dbReference>
<evidence type="ECO:0000256" key="2">
    <source>
        <dbReference type="ARBA" id="ARBA00022553"/>
    </source>
</evidence>
<dbReference type="PANTHER" id="PTHR10194">
    <property type="entry name" value="RAS GTPASE-ACTIVATING PROTEINS"/>
    <property type="match status" value="1"/>
</dbReference>
<dbReference type="InterPro" id="IPR008936">
    <property type="entry name" value="Rho_GTPase_activation_prot"/>
</dbReference>
<dbReference type="InterPro" id="IPR001251">
    <property type="entry name" value="CRAL-TRIO_dom"/>
</dbReference>
<dbReference type="PROSITE" id="PS00509">
    <property type="entry name" value="RAS_GTPASE_ACTIV_1"/>
    <property type="match status" value="1"/>
</dbReference>
<evidence type="ECO:0000259" key="4">
    <source>
        <dbReference type="PROSITE" id="PS50018"/>
    </source>
</evidence>
<dbReference type="STRING" id="1314783.A0A165R5K8"/>
<dbReference type="InterPro" id="IPR011993">
    <property type="entry name" value="PH-like_dom_sf"/>
</dbReference>
<feature type="compositionally biased region" description="Low complexity" evidence="3">
    <location>
        <begin position="29"/>
        <end position="52"/>
    </location>
</feature>
<keyword evidence="2" id="KW-0597">Phosphoprotein</keyword>
<keyword evidence="6" id="KW-1185">Reference proteome</keyword>
<keyword evidence="1" id="KW-0343">GTPase activation</keyword>
<evidence type="ECO:0000256" key="1">
    <source>
        <dbReference type="ARBA" id="ARBA00022468"/>
    </source>
</evidence>
<evidence type="ECO:0000256" key="3">
    <source>
        <dbReference type="SAM" id="MobiDB-lite"/>
    </source>
</evidence>
<dbReference type="SUPFAM" id="SSF48350">
    <property type="entry name" value="GTPase activation domain, GAP"/>
    <property type="match status" value="1"/>
</dbReference>
<feature type="region of interest" description="Disordered" evidence="3">
    <location>
        <begin position="152"/>
        <end position="186"/>
    </location>
</feature>
<sequence length="2735" mass="304083">MPARRASAAAQNIAGAVSRVHKSNGSNHSVSGPSSLGPSSQSAPYSSSSTPTTPQQKVVYVLVNRLKSKLPCNSGITLTDVERDEALQQVVETLVELSRDSLDIIGWALTELLEKLNKQADSNGFRSVEVLQSQLFILKVLAICMASRWGRRQEGTRPGSRNSKEPASTTSKPTTPDTATLSSQSKRRQWSAEHLSLMVEPPPLDDNCAKYILSVMVLLLRQSAPPRHRLMSAANMDFAASHHDFESVETPDYITSLDVGGSGLPPHIISFPRMFRSRHASSNSLNSGAHSAASAGHNSKHSLVYDKTSFVTSKSISSLNTLISRFAGRVVYHLSASNWHIVLSRIRNKIHYLASTTEPDPDIIDLRLVMHSALDRARLIQTLQELSSLLLNIKQEAQAAIAGPLRAAIWNWIDLYSEEFNDTIHHHRRMDGAPERVFDILFDSQEAQHNPNVWPILTALACISSERTRTDFQSNSLGMPMYKGHQSRRDRSFFEIIMRNMVSQTARMSEEALICGLDICRAAFRMNPEDSSEHALQMVAHDISHELKRVLASWNGTKPFWEYPEEIDVAIIADILVTLFRYMPDDEVIPIFELCLEPERSDAVKITAIKACITLVDEVSRCPWQQSLHNLRDALSDRFGRILHASLTRRSELDASGNLKKPALRPKAKRYTSETLPDRELLAYSLLALFRADPMLYLNGLDASQQSRWIKSIVETWHAPSDPAIKMSMSKTFRGWVDALVTLPLGHPLYEVGCQWLATVCPAVLATICTNLLLVRTDLQAQRMWINMAYEIIHRFTKSPEMERVRRSQNSSDRVSAFAVAEIAFLVALTSADSNVTLTAAHCLRLLAQAETAPDAPTSSALSEDERVKRYPIYEQLGDPKVLVVGRIGHQKRVRRLMRLMPSTSPVHVAVWEECYFRWCALNEMAIRKSSDSTVDGFDSGIAPVGEKALTSEEIHAQWQNLTLFLTSFGSACLRDAEASELTLDIAPFFLPDEMRVLRNPADLLHKFLLDLVDFLVSDSIQMRDTARDALGSEATPRLFTKIFRELDSVVRELASSESVDWDTLALFLDQFLVILKVLVENVQYLEEIRSMDLGSTLAVIASFMGRFHDVTSYRLRSKFCNLCEGVFSQGESIAMRKDSSTRQKIADIITEWIQDPAMSNPALVGQQRELNVAAFRAAVKLFDRLELQASDGTTGEEAAHVVSRIFVRYTSVLFKAWESSRYDLVATDDRSTDKSNVPGLRSLQRDGELRELVITGYASLVSANPEVGVKHSLPLAYEVDSARRIIFSYVFTQVLPQGISLDSQEQPTVVPRQSRLCELVKGPDLSLALAICEVCPASEVDSLISVMLNLFDTRSALMTLLKNMIDLEVSRTDSDTALFRGNTTCTRFLSAFANIYGYNYLRSLIVPLIKTMASMPPGHGYELDPAKVGEEVATANRETIQFITSSFLQIILSSIPAVPPMLREVCAHIAKVVNEVWPEAKFAAVGAFMFLRFISPAIVAPEIIDVDIPKDDWVLRRGLMLVAKIIQNLANNIFFGKEPHMIALNDFLKENIVNVTRFLSDLNKTGPAFQEEEPEEWLDTTYDDTDTIVLHRFLEKHADRVGKELLSTSKPPPTTEQLSAATSAEMSAAHAKRIWDSLCAALVELGQPLEGPKLTPADSHQHSEYLDLMVRYEHRDTSSVQGLFVETPTPATSKAMFVLAASRIDVEVLDIELLLFYIFKTVTSLPHEHRDFDIIFDFTCFTLASQLPLQWLKFAYEVIPSDIRRRFDTVHILTPNQLATKYLKRLYNLSSGVEFSNNYATYSSVEELIDHLPEGTSLAALDYALALEAESRTRFDDVTMRHTHPMRVPVSLEVAQSHLRVTTLKALPIGGSMSCRATDIISLSDVNDVYNVSTGHETHEFIIRKIRHGTTMYFSSLARDNIVKAIRSAKSIMRTVPLPGTERRSRFSNVVATLLHVGMIGVNSRDEDIRIAANELLQAVCTYLDFEGKPLIASKTSLVNGLPEPFLVQLSEGLANFAPHLTLDFVTEVSTGVTKEMMIPDRVLCIQYMSPWLKNLAYFLDPTSKHYDPSTTKFRDCVRVLVDLTMTDNELHSMVLKYIWAEIGKLDSCVVNAVLDELMRAAVDGGVASVRCERVADAMGALTSINVRGRILSRLRKVIGKTSTKPTKSLADNVHWNEISCLLRLALVAGHHCKNVVQSQLFVPETVHLVTLTAATGQTYIRTAVYGIVVNLLNALYTARLADTAASPEIQQLINECEQPETLRLFGLLRPTPTSDYINLDPPSDKLYVDAMESLVHFLSRVLETIAGSKGLLNVWRARWMSLITSSAFQLSPAVQTRAFVSLGVLATSDVDDDLLYQMLVAFKTALSQSSENETTSVVSMLRCIRNVVPALPRYSRYLCQLFWLAVALLQSSHMALYVEAIHLLRVSLEVMDSQGAFEEKGVSATLLDGRAALQDVACQLDQLLGLSFESNFSFSLAAIIFKGIRYANLRDPAEAALRTLMRITVRACGEVEHADDGPGSPICQQILGYFLVLIPTSTTTTTFKRLLEESGVDPSWLSHSLLTASSDDDPVFKVPFALLGLSDANTVLFVTSFVGAILQTAQGDDAESQILCNLLSDIADAFPDVVSMAYESLQDRIRDTFANSASPIILTAVSNLFRVAVHDAERNGTAPGSASSLSIEDGMTHGPGRSHLLALEEQGMQGLANSFQFLPPNQGHATKMMNWISELVMKIIE</sequence>
<feature type="compositionally biased region" description="Low complexity" evidence="3">
    <location>
        <begin position="165"/>
        <end position="180"/>
    </location>
</feature>
<feature type="compositionally biased region" description="Low complexity" evidence="3">
    <location>
        <begin position="1"/>
        <end position="16"/>
    </location>
</feature>